<dbReference type="AlphaFoldDB" id="A0A512CYG8"/>
<evidence type="ECO:0000313" key="2">
    <source>
        <dbReference type="Proteomes" id="UP000321534"/>
    </source>
</evidence>
<protein>
    <submittedName>
        <fullName evidence="1">Uncharacterized protein</fullName>
    </submittedName>
</protein>
<keyword evidence="2" id="KW-1185">Reference proteome</keyword>
<organism evidence="1 2">
    <name type="scientific">Terrabacter aerolatus</name>
    <dbReference type="NCBI Taxonomy" id="422442"/>
    <lineage>
        <taxon>Bacteria</taxon>
        <taxon>Bacillati</taxon>
        <taxon>Actinomycetota</taxon>
        <taxon>Actinomycetes</taxon>
        <taxon>Micrococcales</taxon>
        <taxon>Intrasporangiaceae</taxon>
        <taxon>Terrabacter</taxon>
    </lineage>
</organism>
<name>A0A512CYG8_9MICO</name>
<proteinExistence type="predicted"/>
<reference evidence="1 2" key="1">
    <citation type="submission" date="2019-07" db="EMBL/GenBank/DDBJ databases">
        <title>Whole genome shotgun sequence of Terrabacter aerolatus NBRC 106305.</title>
        <authorList>
            <person name="Hosoyama A."/>
            <person name="Uohara A."/>
            <person name="Ohji S."/>
            <person name="Ichikawa N."/>
        </authorList>
    </citation>
    <scope>NUCLEOTIDE SEQUENCE [LARGE SCALE GENOMIC DNA]</scope>
    <source>
        <strain evidence="1 2">NBRC 106305</strain>
    </source>
</reference>
<accession>A0A512CYG8</accession>
<dbReference type="RefSeq" id="WP_147064215.1">
    <property type="nucleotide sequence ID" value="NZ_BAAARO010000023.1"/>
</dbReference>
<evidence type="ECO:0000313" key="1">
    <source>
        <dbReference type="EMBL" id="GEO29271.1"/>
    </source>
</evidence>
<comment type="caution">
    <text evidence="1">The sequence shown here is derived from an EMBL/GenBank/DDBJ whole genome shotgun (WGS) entry which is preliminary data.</text>
</comment>
<dbReference type="EMBL" id="BJYX01000004">
    <property type="protein sequence ID" value="GEO29271.1"/>
    <property type="molecule type" value="Genomic_DNA"/>
</dbReference>
<sequence length="61" mass="6732">MTEFVDQIRQRVNDALGDLADAQSAGDDYRVQVHTGELESFARLAAENGIRVPELEPFQAA</sequence>
<dbReference type="Proteomes" id="UP000321534">
    <property type="component" value="Unassembled WGS sequence"/>
</dbReference>
<dbReference type="OrthoDB" id="3482738at2"/>
<gene>
    <name evidence="1" type="ORF">TAE01_10810</name>
</gene>